<dbReference type="EMBL" id="MGAG01000001">
    <property type="protein sequence ID" value="OGK42590.1"/>
    <property type="molecule type" value="Genomic_DNA"/>
</dbReference>
<feature type="transmembrane region" description="Helical" evidence="1">
    <location>
        <begin position="165"/>
        <end position="183"/>
    </location>
</feature>
<dbReference type="Proteomes" id="UP000177698">
    <property type="component" value="Unassembled WGS sequence"/>
</dbReference>
<evidence type="ECO:0000313" key="2">
    <source>
        <dbReference type="EMBL" id="OGK42590.1"/>
    </source>
</evidence>
<dbReference type="STRING" id="1802056.A2954_06195"/>
<feature type="transmembrane region" description="Helical" evidence="1">
    <location>
        <begin position="33"/>
        <end position="52"/>
    </location>
</feature>
<name>A0A1F7IGV5_9BACT</name>
<feature type="transmembrane region" description="Helical" evidence="1">
    <location>
        <begin position="139"/>
        <end position="159"/>
    </location>
</feature>
<organism evidence="2 3">
    <name type="scientific">Candidatus Roizmanbacteria bacterium RIFCSPLOWO2_01_FULL_37_12</name>
    <dbReference type="NCBI Taxonomy" id="1802056"/>
    <lineage>
        <taxon>Bacteria</taxon>
        <taxon>Candidatus Roizmaniibacteriota</taxon>
    </lineage>
</organism>
<keyword evidence="1" id="KW-0812">Transmembrane</keyword>
<accession>A0A1F7IGV5</accession>
<proteinExistence type="predicted"/>
<evidence type="ECO:0000313" key="3">
    <source>
        <dbReference type="Proteomes" id="UP000177698"/>
    </source>
</evidence>
<comment type="caution">
    <text evidence="2">The sequence shown here is derived from an EMBL/GenBank/DDBJ whole genome shotgun (WGS) entry which is preliminary data.</text>
</comment>
<evidence type="ECO:0000256" key="1">
    <source>
        <dbReference type="SAM" id="Phobius"/>
    </source>
</evidence>
<feature type="transmembrane region" description="Helical" evidence="1">
    <location>
        <begin position="111"/>
        <end position="127"/>
    </location>
</feature>
<reference evidence="2 3" key="1">
    <citation type="journal article" date="2016" name="Nat. Commun.">
        <title>Thousands of microbial genomes shed light on interconnected biogeochemical processes in an aquifer system.</title>
        <authorList>
            <person name="Anantharaman K."/>
            <person name="Brown C.T."/>
            <person name="Hug L.A."/>
            <person name="Sharon I."/>
            <person name="Castelle C.J."/>
            <person name="Probst A.J."/>
            <person name="Thomas B.C."/>
            <person name="Singh A."/>
            <person name="Wilkins M.J."/>
            <person name="Karaoz U."/>
            <person name="Brodie E.L."/>
            <person name="Williams K.H."/>
            <person name="Hubbard S.S."/>
            <person name="Banfield J.F."/>
        </authorList>
    </citation>
    <scope>NUCLEOTIDE SEQUENCE [LARGE SCALE GENOMIC DNA]</scope>
</reference>
<feature type="transmembrane region" description="Helical" evidence="1">
    <location>
        <begin position="58"/>
        <end position="77"/>
    </location>
</feature>
<sequence>MKELIGIISVILTLSAYIPYSINIINGKTKPHAFSWLIWFLLTAIAFVIQVANSAGPGSWMLGLTSLVCFLFFLAGLMKGRSNIISSDWISLVGAIIAILLWFIFKQAYLSLIFVVMADFLGLIPTIRKSIIHPYQETLITYFFSAVKSFLSLLALQTYSFETAFYLIYLVFANLFFVILVAFKRNYFFLRH</sequence>
<dbReference type="AlphaFoldDB" id="A0A1F7IGV5"/>
<feature type="transmembrane region" description="Helical" evidence="1">
    <location>
        <begin position="6"/>
        <end position="26"/>
    </location>
</feature>
<protein>
    <submittedName>
        <fullName evidence="2">Uncharacterized protein</fullName>
    </submittedName>
</protein>
<keyword evidence="1" id="KW-1133">Transmembrane helix</keyword>
<keyword evidence="1" id="KW-0472">Membrane</keyword>
<feature type="transmembrane region" description="Helical" evidence="1">
    <location>
        <begin position="89"/>
        <end position="105"/>
    </location>
</feature>
<gene>
    <name evidence="2" type="ORF">A2954_06195</name>
</gene>